<evidence type="ECO:0000313" key="1">
    <source>
        <dbReference type="EMBL" id="TCL31754.1"/>
    </source>
</evidence>
<reference evidence="1 2" key="1">
    <citation type="submission" date="2019-03" db="EMBL/GenBank/DDBJ databases">
        <title>Genomic Encyclopedia of Type Strains, Phase IV (KMG-IV): sequencing the most valuable type-strain genomes for metagenomic binning, comparative biology and taxonomic classification.</title>
        <authorList>
            <person name="Goeker M."/>
        </authorList>
    </citation>
    <scope>NUCLEOTIDE SEQUENCE [LARGE SCALE GENOMIC DNA]</scope>
    <source>
        <strain evidence="1 2">DSM 15969</strain>
    </source>
</reference>
<protein>
    <submittedName>
        <fullName evidence="1">Uncharacterized protein DUF4868</fullName>
    </submittedName>
</protein>
<dbReference type="Pfam" id="PF16162">
    <property type="entry name" value="KwaB"/>
    <property type="match status" value="1"/>
</dbReference>
<accession>A0A4R1PQ10</accession>
<dbReference type="AlphaFoldDB" id="A0A4R1PQ10"/>
<gene>
    <name evidence="1" type="ORF">EV210_1276</name>
</gene>
<organism evidence="1 2">
    <name type="scientific">Anaerospora hongkongensis</name>
    <dbReference type="NCBI Taxonomy" id="244830"/>
    <lineage>
        <taxon>Bacteria</taxon>
        <taxon>Bacillati</taxon>
        <taxon>Bacillota</taxon>
        <taxon>Negativicutes</taxon>
        <taxon>Selenomonadales</taxon>
        <taxon>Sporomusaceae</taxon>
        <taxon>Anaerospora</taxon>
    </lineage>
</organism>
<dbReference type="EMBL" id="SLUI01000027">
    <property type="protein sequence ID" value="TCL31754.1"/>
    <property type="molecule type" value="Genomic_DNA"/>
</dbReference>
<keyword evidence="2" id="KW-1185">Reference proteome</keyword>
<evidence type="ECO:0000313" key="2">
    <source>
        <dbReference type="Proteomes" id="UP000295063"/>
    </source>
</evidence>
<name>A0A4R1PQ10_9FIRM</name>
<sequence length="311" mass="35682">MPNINEVITAINMIKNNLTRINLYFLEKRSSGGQPVFKSYTPLINTRLNAELGNACLDYLSTVLTGKEIVDFDPLCYAEDTVETINSVEIPCLTPMLEAMQAGSTQMLNFDQVSPSKTIGYCLTMTGDSGQSISIFKKYSYTKVLRGTKWNMYFHEGALTKFEDNVISIDERADAILFDGYIYVLNRYYFESFFSYTDCYHSVLESALDELENQDLIEGFELFKASCVDKNKIAKKFTKIMKENGLQTFLDNMERIPDIIDEYDLNITFRDNKLIYEDETNLPEILKLLSNDFVLAALDGRRYESLKKKPI</sequence>
<dbReference type="Proteomes" id="UP000295063">
    <property type="component" value="Unassembled WGS sequence"/>
</dbReference>
<comment type="caution">
    <text evidence="1">The sequence shown here is derived from an EMBL/GenBank/DDBJ whole genome shotgun (WGS) entry which is preliminary data.</text>
</comment>
<dbReference type="InterPro" id="IPR032359">
    <property type="entry name" value="KwaB-like"/>
</dbReference>
<proteinExistence type="predicted"/>
<dbReference type="RefSeq" id="WP_132083731.1">
    <property type="nucleotide sequence ID" value="NZ_SLUI01000027.1"/>
</dbReference>